<feature type="region of interest" description="Disordered" evidence="1">
    <location>
        <begin position="1"/>
        <end position="25"/>
    </location>
</feature>
<sequence>MWRPWGKSKSTTRIHSASSSPSFSCSSFKDIQTLCLDEPPPQPSPIRKSTVFRRVRLANSLLRGFRVRIDERDVSMDSAFTAELIRVMGRSRLTLPRVFIGGRYVGGAEEVRQMNEVGELKKILKALPEVDPAECDVCGGHRFVLCDECYGSRKVFTEKAGFRVCIACNENGLVRCPSCFDDPILL</sequence>
<feature type="domain" description="Glutaredoxin" evidence="2">
    <location>
        <begin position="59"/>
        <end position="105"/>
    </location>
</feature>
<name>I3S738_LOTJA</name>
<dbReference type="InterPro" id="IPR002109">
    <property type="entry name" value="Glutaredoxin"/>
</dbReference>
<dbReference type="Gene3D" id="3.40.30.10">
    <property type="entry name" value="Glutaredoxin"/>
    <property type="match status" value="1"/>
</dbReference>
<protein>
    <recommendedName>
        <fullName evidence="2">Glutaredoxin domain-containing protein</fullName>
    </recommendedName>
</protein>
<dbReference type="InterPro" id="IPR036249">
    <property type="entry name" value="Thioredoxin-like_sf"/>
</dbReference>
<dbReference type="AlphaFoldDB" id="I3S738"/>
<accession>I3S738</accession>
<reference evidence="3" key="1">
    <citation type="submission" date="2012-05" db="EMBL/GenBank/DDBJ databases">
        <authorList>
            <person name="Krishnakumar V."/>
            <person name="Cheung F."/>
            <person name="Xiao Y."/>
            <person name="Chan A."/>
            <person name="Moskal W.A."/>
            <person name="Town C.D."/>
        </authorList>
    </citation>
    <scope>NUCLEOTIDE SEQUENCE</scope>
</reference>
<organism evidence="3">
    <name type="scientific">Lotus japonicus</name>
    <name type="common">Lotus corniculatus var. japonicus</name>
    <dbReference type="NCBI Taxonomy" id="34305"/>
    <lineage>
        <taxon>Eukaryota</taxon>
        <taxon>Viridiplantae</taxon>
        <taxon>Streptophyta</taxon>
        <taxon>Embryophyta</taxon>
        <taxon>Tracheophyta</taxon>
        <taxon>Spermatophyta</taxon>
        <taxon>Magnoliopsida</taxon>
        <taxon>eudicotyledons</taxon>
        <taxon>Gunneridae</taxon>
        <taxon>Pentapetalae</taxon>
        <taxon>rosids</taxon>
        <taxon>fabids</taxon>
        <taxon>Fabales</taxon>
        <taxon>Fabaceae</taxon>
        <taxon>Papilionoideae</taxon>
        <taxon>50 kb inversion clade</taxon>
        <taxon>NPAAA clade</taxon>
        <taxon>Hologalegina</taxon>
        <taxon>robinioid clade</taxon>
        <taxon>Loteae</taxon>
        <taxon>Lotus</taxon>
    </lineage>
</organism>
<proteinExistence type="evidence at transcript level"/>
<dbReference type="EMBL" id="BT136285">
    <property type="protein sequence ID" value="AFK36080.1"/>
    <property type="molecule type" value="mRNA"/>
</dbReference>
<evidence type="ECO:0000259" key="2">
    <source>
        <dbReference type="Pfam" id="PF00462"/>
    </source>
</evidence>
<evidence type="ECO:0000256" key="1">
    <source>
        <dbReference type="SAM" id="MobiDB-lite"/>
    </source>
</evidence>
<feature type="compositionally biased region" description="Low complexity" evidence="1">
    <location>
        <begin position="16"/>
        <end position="25"/>
    </location>
</feature>
<dbReference type="PROSITE" id="PS51354">
    <property type="entry name" value="GLUTAREDOXIN_2"/>
    <property type="match status" value="1"/>
</dbReference>
<dbReference type="PANTHER" id="PTHR45669:SF26">
    <property type="entry name" value="GLUTAREDOXIN DOMAIN-CONTAINING PROTEIN"/>
    <property type="match status" value="1"/>
</dbReference>
<dbReference type="Pfam" id="PF00462">
    <property type="entry name" value="Glutaredoxin"/>
    <property type="match status" value="1"/>
</dbReference>
<evidence type="ECO:0000313" key="3">
    <source>
        <dbReference type="EMBL" id="AFK36080.1"/>
    </source>
</evidence>
<dbReference type="Pfam" id="PF23733">
    <property type="entry name" value="GRXCR1-2_C"/>
    <property type="match status" value="1"/>
</dbReference>
<dbReference type="SUPFAM" id="SSF52833">
    <property type="entry name" value="Thioredoxin-like"/>
    <property type="match status" value="1"/>
</dbReference>
<dbReference type="PANTHER" id="PTHR45669">
    <property type="entry name" value="GLUTAREDOXIN DOMAIN-CONTAINING CYSTEINE-RICH PROTEIN CG12206-RELATED"/>
    <property type="match status" value="1"/>
</dbReference>